<evidence type="ECO:0000256" key="2">
    <source>
        <dbReference type="ARBA" id="ARBA00022448"/>
    </source>
</evidence>
<evidence type="ECO:0000259" key="9">
    <source>
        <dbReference type="SMART" id="SM00160"/>
    </source>
</evidence>
<feature type="region of interest" description="Disordered" evidence="8">
    <location>
        <begin position="1"/>
        <end position="119"/>
    </location>
</feature>
<dbReference type="Gene3D" id="2.30.29.30">
    <property type="entry name" value="Pleckstrin-homology domain (PH domain)/Phosphotyrosine-binding domain (PTB)"/>
    <property type="match status" value="1"/>
</dbReference>
<dbReference type="Proteomes" id="UP000092993">
    <property type="component" value="Unassembled WGS sequence"/>
</dbReference>
<evidence type="ECO:0000256" key="5">
    <source>
        <dbReference type="ARBA" id="ARBA00023010"/>
    </source>
</evidence>
<feature type="compositionally biased region" description="Polar residues" evidence="8">
    <location>
        <begin position="404"/>
        <end position="421"/>
    </location>
</feature>
<dbReference type="Pfam" id="PF08911">
    <property type="entry name" value="NUP50"/>
    <property type="match status" value="1"/>
</dbReference>
<keyword evidence="3" id="KW-0509">mRNA transport</keyword>
<dbReference type="InterPro" id="IPR011993">
    <property type="entry name" value="PH-like_dom_sf"/>
</dbReference>
<feature type="compositionally biased region" description="Acidic residues" evidence="8">
    <location>
        <begin position="12"/>
        <end position="22"/>
    </location>
</feature>
<feature type="compositionally biased region" description="Low complexity" evidence="8">
    <location>
        <begin position="288"/>
        <end position="304"/>
    </location>
</feature>
<evidence type="ECO:0000256" key="6">
    <source>
        <dbReference type="ARBA" id="ARBA00023132"/>
    </source>
</evidence>
<comment type="caution">
    <text evidence="10">The sequence shown here is derived from an EMBL/GenBank/DDBJ whole genome shotgun (WGS) entry which is preliminary data.</text>
</comment>
<feature type="compositionally biased region" description="Basic and acidic residues" evidence="8">
    <location>
        <begin position="549"/>
        <end position="559"/>
    </location>
</feature>
<evidence type="ECO:0000256" key="7">
    <source>
        <dbReference type="ARBA" id="ARBA00023242"/>
    </source>
</evidence>
<feature type="region of interest" description="Disordered" evidence="8">
    <location>
        <begin position="226"/>
        <end position="343"/>
    </location>
</feature>
<evidence type="ECO:0000256" key="8">
    <source>
        <dbReference type="SAM" id="MobiDB-lite"/>
    </source>
</evidence>
<feature type="compositionally biased region" description="Basic and acidic residues" evidence="8">
    <location>
        <begin position="1"/>
        <end position="11"/>
    </location>
</feature>
<organism evidence="10 11">
    <name type="scientific">Grifola frondosa</name>
    <name type="common">Maitake</name>
    <name type="synonym">Polyporus frondosus</name>
    <dbReference type="NCBI Taxonomy" id="5627"/>
    <lineage>
        <taxon>Eukaryota</taxon>
        <taxon>Fungi</taxon>
        <taxon>Dikarya</taxon>
        <taxon>Basidiomycota</taxon>
        <taxon>Agaricomycotina</taxon>
        <taxon>Agaricomycetes</taxon>
        <taxon>Polyporales</taxon>
        <taxon>Grifolaceae</taxon>
        <taxon>Grifola</taxon>
    </lineage>
</organism>
<keyword evidence="4" id="KW-0653">Protein transport</keyword>
<keyword evidence="5" id="KW-0811">Translocation</keyword>
<feature type="compositionally biased region" description="Low complexity" evidence="8">
    <location>
        <begin position="447"/>
        <end position="483"/>
    </location>
</feature>
<feature type="compositionally biased region" description="Low complexity" evidence="8">
    <location>
        <begin position="101"/>
        <end position="119"/>
    </location>
</feature>
<dbReference type="OrthoDB" id="185618at2759"/>
<dbReference type="GO" id="GO:0051028">
    <property type="term" value="P:mRNA transport"/>
    <property type="evidence" value="ECO:0007669"/>
    <property type="project" value="UniProtKB-KW"/>
</dbReference>
<evidence type="ECO:0000313" key="11">
    <source>
        <dbReference type="Proteomes" id="UP000092993"/>
    </source>
</evidence>
<evidence type="ECO:0000313" key="10">
    <source>
        <dbReference type="EMBL" id="OBZ71055.1"/>
    </source>
</evidence>
<feature type="domain" description="RanBD1" evidence="9">
    <location>
        <begin position="531"/>
        <end position="643"/>
    </location>
</feature>
<dbReference type="InterPro" id="IPR053074">
    <property type="entry name" value="NPC_Nucleoporin"/>
</dbReference>
<reference evidence="10 11" key="1">
    <citation type="submission" date="2016-03" db="EMBL/GenBank/DDBJ databases">
        <title>Whole genome sequencing of Grifola frondosa 9006-11.</title>
        <authorList>
            <person name="Min B."/>
            <person name="Park H."/>
            <person name="Kim J.-G."/>
            <person name="Cho H."/>
            <person name="Oh Y.-L."/>
            <person name="Kong W.-S."/>
            <person name="Choi I.-G."/>
        </authorList>
    </citation>
    <scope>NUCLEOTIDE SEQUENCE [LARGE SCALE GENOMIC DNA]</scope>
    <source>
        <strain evidence="10 11">9006-11</strain>
    </source>
</reference>
<dbReference type="OMA" id="SDGMGHI"/>
<feature type="compositionally biased region" description="Low complexity" evidence="8">
    <location>
        <begin position="236"/>
        <end position="263"/>
    </location>
</feature>
<keyword evidence="11" id="KW-1185">Reference proteome</keyword>
<keyword evidence="7" id="KW-0539">Nucleus</keyword>
<dbReference type="AlphaFoldDB" id="A0A1C7M2D8"/>
<feature type="region of interest" description="Disordered" evidence="8">
    <location>
        <begin position="159"/>
        <end position="179"/>
    </location>
</feature>
<protein>
    <recommendedName>
        <fullName evidence="9">RanBD1 domain-containing protein</fullName>
    </recommendedName>
</protein>
<feature type="compositionally biased region" description="Low complexity" evidence="8">
    <location>
        <begin position="381"/>
        <end position="403"/>
    </location>
</feature>
<dbReference type="SMART" id="SM00160">
    <property type="entry name" value="RanBD"/>
    <property type="match status" value="1"/>
</dbReference>
<evidence type="ECO:0000256" key="1">
    <source>
        <dbReference type="ARBA" id="ARBA00004567"/>
    </source>
</evidence>
<dbReference type="InterPro" id="IPR000156">
    <property type="entry name" value="Ran_bind_dom"/>
</dbReference>
<feature type="compositionally biased region" description="Low complexity" evidence="8">
    <location>
        <begin position="333"/>
        <end position="343"/>
    </location>
</feature>
<dbReference type="PANTHER" id="PTHR38697:SF1">
    <property type="entry name" value="NUCLEAR PORE COMPLEX PROTEIN SIMILAR TO S. CEREVISIAE NUP2 (EUROFUNG)"/>
    <property type="match status" value="1"/>
</dbReference>
<dbReference type="GO" id="GO:0015031">
    <property type="term" value="P:protein transport"/>
    <property type="evidence" value="ECO:0007669"/>
    <property type="project" value="UniProtKB-KW"/>
</dbReference>
<accession>A0A1C7M2D8</accession>
<feature type="compositionally biased region" description="Basic and acidic residues" evidence="8">
    <location>
        <begin position="226"/>
        <end position="235"/>
    </location>
</feature>
<gene>
    <name evidence="10" type="ORF">A0H81_09037</name>
</gene>
<feature type="compositionally biased region" description="Basic and acidic residues" evidence="8">
    <location>
        <begin position="428"/>
        <end position="446"/>
    </location>
</feature>
<feature type="compositionally biased region" description="Polar residues" evidence="8">
    <location>
        <begin position="355"/>
        <end position="364"/>
    </location>
</feature>
<name>A0A1C7M2D8_GRIFR</name>
<dbReference type="STRING" id="5627.A0A1C7M2D8"/>
<dbReference type="PANTHER" id="PTHR38697">
    <property type="entry name" value="NUCLEAR PORE COMPLEX PROTEIN SIMILAR TO S. CEREVISIAE NUP2 (EUROFUNG)"/>
    <property type="match status" value="1"/>
</dbReference>
<sequence length="655" mass="67173">MKRGAERQLTKDDDDNEIEELSPDQGFQKADEVVLARRPMKALPRRSQPVSRAETPPSGSSAPSVPAPPSPAKFSGFSGFTGSSAGSAPFAFGTPAASSKPFSPTVSTMPSSSSPFTGTSSAFAPAVSASASPATKAFASLVGSSSPSVTLAPQAVVDSIPSATTSDTSPPGPSEEDGVAEEIKYLMALRGLNLSFLSAVSKAIESDPFIDVAELLERYKSFRVSAKSDYDEKLGSTKSSSSESRSVPGSTKASTSAPSSAPVSMPPAPSSFAGFKPPVVSSPPASNGFGKAASTSSFSFGSSKPADKSDSNSATLSSPFAFGSHKPAEKSDSGSTTSSTPFTFGSSKFAEKSELSTAPSSSPFGTGFQKFAPAGSSAPKSAFAFGTSSTSSSFSFGTPPATSASKPSTATLFSTPSTNSPFGLFTKSADKDKDQEQEDKGKDKDSGSASTSIFGTTTSFGTPEKPTSSAFSFGSASPSKSPSLGFGKAGTIGNPVGFGFGSPPQTPEDGPSKSSAFTLAAPPKLALTPSEEKIDAESTSGEGTPAPEGEVKSEDGKPKWGDLGVGVLRVKKNKETGMRRLLLRNSSTGKITINFNVHAGMNTSLSEKVVSFMGHEEGRSTPYMIRTKTTDQASALKQALDREIEFVHLTSLAYT</sequence>
<evidence type="ECO:0000256" key="4">
    <source>
        <dbReference type="ARBA" id="ARBA00022927"/>
    </source>
</evidence>
<comment type="subcellular location">
    <subcellularLocation>
        <location evidence="1">Nucleus</location>
        <location evidence="1">Nuclear pore complex</location>
    </subcellularLocation>
</comment>
<dbReference type="EMBL" id="LUGG01000013">
    <property type="protein sequence ID" value="OBZ71055.1"/>
    <property type="molecule type" value="Genomic_DNA"/>
</dbReference>
<feature type="compositionally biased region" description="Low complexity" evidence="8">
    <location>
        <begin position="72"/>
        <end position="93"/>
    </location>
</feature>
<keyword evidence="6" id="KW-0906">Nuclear pore complex</keyword>
<dbReference type="CDD" id="cd13170">
    <property type="entry name" value="RanBD_NUP50"/>
    <property type="match status" value="1"/>
</dbReference>
<dbReference type="Pfam" id="PF00638">
    <property type="entry name" value="Ran_BP1"/>
    <property type="match status" value="1"/>
</dbReference>
<dbReference type="GO" id="GO:0005643">
    <property type="term" value="C:nuclear pore"/>
    <property type="evidence" value="ECO:0007669"/>
    <property type="project" value="UniProtKB-SubCell"/>
</dbReference>
<keyword evidence="2" id="KW-0813">Transport</keyword>
<dbReference type="SUPFAM" id="SSF50729">
    <property type="entry name" value="PH domain-like"/>
    <property type="match status" value="1"/>
</dbReference>
<dbReference type="InterPro" id="IPR015007">
    <property type="entry name" value="NUP2/50/61"/>
</dbReference>
<evidence type="ECO:0000256" key="3">
    <source>
        <dbReference type="ARBA" id="ARBA00022816"/>
    </source>
</evidence>
<feature type="region of interest" description="Disordered" evidence="8">
    <location>
        <begin position="355"/>
        <end position="559"/>
    </location>
</feature>
<proteinExistence type="predicted"/>